<dbReference type="InterPro" id="IPR000182">
    <property type="entry name" value="GNAT_dom"/>
</dbReference>
<proteinExistence type="predicted"/>
<evidence type="ECO:0000313" key="3">
    <source>
        <dbReference type="Proteomes" id="UP000564806"/>
    </source>
</evidence>
<accession>A0A850EPH6</accession>
<dbReference type="Proteomes" id="UP000564806">
    <property type="component" value="Unassembled WGS sequence"/>
</dbReference>
<dbReference type="InterPro" id="IPR016181">
    <property type="entry name" value="Acyl_CoA_acyltransferase"/>
</dbReference>
<dbReference type="Pfam" id="PF13302">
    <property type="entry name" value="Acetyltransf_3"/>
    <property type="match status" value="1"/>
</dbReference>
<dbReference type="SUPFAM" id="SSF55729">
    <property type="entry name" value="Acyl-CoA N-acyltransferases (Nat)"/>
    <property type="match status" value="1"/>
</dbReference>
<dbReference type="EMBL" id="JABWCS010000210">
    <property type="protein sequence ID" value="NUU61660.1"/>
    <property type="molecule type" value="Genomic_DNA"/>
</dbReference>
<comment type="caution">
    <text evidence="2">The sequence shown here is derived from an EMBL/GenBank/DDBJ whole genome shotgun (WGS) entry which is preliminary data.</text>
</comment>
<dbReference type="RefSeq" id="WP_175372166.1">
    <property type="nucleotide sequence ID" value="NZ_JABWCS010000210.1"/>
</dbReference>
<reference evidence="2" key="1">
    <citation type="submission" date="2020-06" db="EMBL/GenBank/DDBJ databases">
        <title>Paenibacillus sp. nov., isolated from soil.</title>
        <authorList>
            <person name="Seo Y.L."/>
        </authorList>
    </citation>
    <scope>NUCLEOTIDE SEQUENCE [LARGE SCALE GENOMIC DNA]</scope>
    <source>
        <strain evidence="2">JW14</strain>
    </source>
</reference>
<feature type="domain" description="N-acetyltransferase" evidence="1">
    <location>
        <begin position="16"/>
        <end position="181"/>
    </location>
</feature>
<sequence>MESDNEDMPELVGTRVRLRALSMDDAAALHVIWSDHSVARWLGAPPLVSVEETQELVALLLQMALEEESKRWCIVLPGGQLIGSCGFNYWQFDGAYRGEIGCELTPAFWGQGYMTEALKLLLDYGFRQMGLNRIEALCHPVNTRAARLMSSLGFEREGLLRQYRHTPSGYEDSVLYALLRQDFRRDYLEREGSD</sequence>
<keyword evidence="3" id="KW-1185">Reference proteome</keyword>
<keyword evidence="2" id="KW-0808">Transferase</keyword>
<gene>
    <name evidence="2" type="ORF">HPT30_15055</name>
</gene>
<dbReference type="AlphaFoldDB" id="A0A850EPH6"/>
<dbReference type="PROSITE" id="PS51186">
    <property type="entry name" value="GNAT"/>
    <property type="match status" value="1"/>
</dbReference>
<name>A0A850EPH6_9BACL</name>
<evidence type="ECO:0000259" key="1">
    <source>
        <dbReference type="PROSITE" id="PS51186"/>
    </source>
</evidence>
<dbReference type="Gene3D" id="3.40.630.30">
    <property type="match status" value="1"/>
</dbReference>
<protein>
    <submittedName>
        <fullName evidence="2">GNAT family N-acetyltransferase</fullName>
    </submittedName>
</protein>
<organism evidence="2 3">
    <name type="scientific">Paenibacillus agri</name>
    <dbReference type="NCBI Taxonomy" id="2744309"/>
    <lineage>
        <taxon>Bacteria</taxon>
        <taxon>Bacillati</taxon>
        <taxon>Bacillota</taxon>
        <taxon>Bacilli</taxon>
        <taxon>Bacillales</taxon>
        <taxon>Paenibacillaceae</taxon>
        <taxon>Paenibacillus</taxon>
    </lineage>
</organism>
<evidence type="ECO:0000313" key="2">
    <source>
        <dbReference type="EMBL" id="NUU61660.1"/>
    </source>
</evidence>
<dbReference type="PANTHER" id="PTHR43792">
    <property type="entry name" value="GNAT FAMILY, PUTATIVE (AFU_ORTHOLOGUE AFUA_3G00765)-RELATED-RELATED"/>
    <property type="match status" value="1"/>
</dbReference>
<dbReference type="InterPro" id="IPR051531">
    <property type="entry name" value="N-acetyltransferase"/>
</dbReference>
<dbReference type="GO" id="GO:0016747">
    <property type="term" value="F:acyltransferase activity, transferring groups other than amino-acyl groups"/>
    <property type="evidence" value="ECO:0007669"/>
    <property type="project" value="InterPro"/>
</dbReference>